<dbReference type="CDD" id="cd00118">
    <property type="entry name" value="LysM"/>
    <property type="match status" value="1"/>
</dbReference>
<reference evidence="2" key="1">
    <citation type="journal article" date="2021" name="PeerJ">
        <title>Extensive microbial diversity within the chicken gut microbiome revealed by metagenomics and culture.</title>
        <authorList>
            <person name="Gilroy R."/>
            <person name="Ravi A."/>
            <person name="Getino M."/>
            <person name="Pursley I."/>
            <person name="Horton D.L."/>
            <person name="Alikhan N.F."/>
            <person name="Baker D."/>
            <person name="Gharbi K."/>
            <person name="Hall N."/>
            <person name="Watson M."/>
            <person name="Adriaenssens E.M."/>
            <person name="Foster-Nyarko E."/>
            <person name="Jarju S."/>
            <person name="Secka A."/>
            <person name="Antonio M."/>
            <person name="Oren A."/>
            <person name="Chaudhuri R.R."/>
            <person name="La Ragione R."/>
            <person name="Hildebrand F."/>
            <person name="Pallen M.J."/>
        </authorList>
    </citation>
    <scope>NUCLEOTIDE SEQUENCE</scope>
    <source>
        <strain evidence="2">ChiBcec1-1630</strain>
    </source>
</reference>
<comment type="caution">
    <text evidence="2">The sequence shown here is derived from an EMBL/GenBank/DDBJ whole genome shotgun (WGS) entry which is preliminary data.</text>
</comment>
<protein>
    <submittedName>
        <fullName evidence="2">LysM peptidoglycan-binding domain-containing protein</fullName>
    </submittedName>
</protein>
<evidence type="ECO:0000313" key="3">
    <source>
        <dbReference type="Proteomes" id="UP000823922"/>
    </source>
</evidence>
<dbReference type="EMBL" id="DWVS01000045">
    <property type="protein sequence ID" value="HJC86789.1"/>
    <property type="molecule type" value="Genomic_DNA"/>
</dbReference>
<dbReference type="SMART" id="SM00257">
    <property type="entry name" value="LysM"/>
    <property type="match status" value="1"/>
</dbReference>
<dbReference type="InterPro" id="IPR018392">
    <property type="entry name" value="LysM"/>
</dbReference>
<accession>A0A9D2TS77</accession>
<feature type="domain" description="LysM" evidence="1">
    <location>
        <begin position="57"/>
        <end position="108"/>
    </location>
</feature>
<evidence type="ECO:0000259" key="1">
    <source>
        <dbReference type="PROSITE" id="PS51782"/>
    </source>
</evidence>
<name>A0A9D2TS77_9FIRM</name>
<dbReference type="Proteomes" id="UP000823922">
    <property type="component" value="Unassembled WGS sequence"/>
</dbReference>
<proteinExistence type="predicted"/>
<dbReference type="InterPro" id="IPR036779">
    <property type="entry name" value="LysM_dom_sf"/>
</dbReference>
<dbReference type="Pfam" id="PF01476">
    <property type="entry name" value="LysM"/>
    <property type="match status" value="1"/>
</dbReference>
<evidence type="ECO:0000313" key="2">
    <source>
        <dbReference type="EMBL" id="HJC86789.1"/>
    </source>
</evidence>
<sequence length="117" mass="13687">MKAEERIRRNRIRRQRQLRRRLSLFAAAVLIALSMAGGSFIVRAENASPDVVYKYYTSIRVGKGDSLWSIADRHADGYFESKQDFLQEVIQINHLLDSDIRQGDYLIIPYYSSEFKR</sequence>
<dbReference type="SUPFAM" id="SSF54106">
    <property type="entry name" value="LysM domain"/>
    <property type="match status" value="1"/>
</dbReference>
<reference evidence="2" key="2">
    <citation type="submission" date="2021-04" db="EMBL/GenBank/DDBJ databases">
        <authorList>
            <person name="Gilroy R."/>
        </authorList>
    </citation>
    <scope>NUCLEOTIDE SEQUENCE</scope>
    <source>
        <strain evidence="2">ChiBcec1-1630</strain>
    </source>
</reference>
<dbReference type="PROSITE" id="PS51782">
    <property type="entry name" value="LYSM"/>
    <property type="match status" value="1"/>
</dbReference>
<organism evidence="2 3">
    <name type="scientific">Candidatus Eisenbergiella intestinigallinarum</name>
    <dbReference type="NCBI Taxonomy" id="2838549"/>
    <lineage>
        <taxon>Bacteria</taxon>
        <taxon>Bacillati</taxon>
        <taxon>Bacillota</taxon>
        <taxon>Clostridia</taxon>
        <taxon>Lachnospirales</taxon>
        <taxon>Lachnospiraceae</taxon>
        <taxon>Eisenbergiella</taxon>
    </lineage>
</organism>
<gene>
    <name evidence="2" type="ORF">H9926_02090</name>
</gene>
<dbReference type="AlphaFoldDB" id="A0A9D2TS77"/>
<dbReference type="Gene3D" id="3.10.350.10">
    <property type="entry name" value="LysM domain"/>
    <property type="match status" value="1"/>
</dbReference>